<evidence type="ECO:0000313" key="2">
    <source>
        <dbReference type="Proteomes" id="UP000557688"/>
    </source>
</evidence>
<evidence type="ECO:0000313" key="1">
    <source>
        <dbReference type="EMBL" id="MBB3174372.1"/>
    </source>
</evidence>
<dbReference type="AlphaFoldDB" id="A0A839V491"/>
<organism evidence="1 2">
    <name type="scientific">Endobacter medicaginis</name>
    <dbReference type="NCBI Taxonomy" id="1181271"/>
    <lineage>
        <taxon>Bacteria</taxon>
        <taxon>Pseudomonadati</taxon>
        <taxon>Pseudomonadota</taxon>
        <taxon>Alphaproteobacteria</taxon>
        <taxon>Acetobacterales</taxon>
        <taxon>Acetobacteraceae</taxon>
        <taxon>Endobacter</taxon>
    </lineage>
</organism>
<proteinExistence type="predicted"/>
<protein>
    <recommendedName>
        <fullName evidence="3">Lipoprotein</fullName>
    </recommendedName>
</protein>
<sequence length="163" mass="16851">MARASLAVMGCLWLGGCVNNTVATQNTQLEANGLASRPPPRRVTPTAALASARLIIVHRTTSAAATLLLASPQALDPSCAPLGDIAVKVTSAPDHGTVHVAAGSAYSNFQPGDPPFMCNARKSPATLITYQAAAGYTGPDVAVVRIFFPDGHAPTIRYDITVD</sequence>
<dbReference type="EMBL" id="JACHXV010000007">
    <property type="protein sequence ID" value="MBB3174372.1"/>
    <property type="molecule type" value="Genomic_DNA"/>
</dbReference>
<dbReference type="RefSeq" id="WP_183275241.1">
    <property type="nucleotide sequence ID" value="NZ_JACHXV010000007.1"/>
</dbReference>
<comment type="caution">
    <text evidence="1">The sequence shown here is derived from an EMBL/GenBank/DDBJ whole genome shotgun (WGS) entry which is preliminary data.</text>
</comment>
<dbReference type="PROSITE" id="PS51257">
    <property type="entry name" value="PROKAR_LIPOPROTEIN"/>
    <property type="match status" value="1"/>
</dbReference>
<keyword evidence="2" id="KW-1185">Reference proteome</keyword>
<dbReference type="Proteomes" id="UP000557688">
    <property type="component" value="Unassembled WGS sequence"/>
</dbReference>
<gene>
    <name evidence="1" type="ORF">FHR90_002213</name>
</gene>
<accession>A0A839V491</accession>
<evidence type="ECO:0008006" key="3">
    <source>
        <dbReference type="Google" id="ProtNLM"/>
    </source>
</evidence>
<reference evidence="1 2" key="1">
    <citation type="submission" date="2020-08" db="EMBL/GenBank/DDBJ databases">
        <title>Genomic Encyclopedia of Type Strains, Phase III (KMG-III): the genomes of soil and plant-associated and newly described type strains.</title>
        <authorList>
            <person name="Whitman W."/>
        </authorList>
    </citation>
    <scope>NUCLEOTIDE SEQUENCE [LARGE SCALE GENOMIC DNA]</scope>
    <source>
        <strain evidence="1 2">CECT 8088</strain>
    </source>
</reference>
<name>A0A839V491_9PROT</name>